<reference evidence="2" key="1">
    <citation type="journal article" date="2013" name="Genome Announc.">
        <title>Draft Genome Sequence of Streptomyces bottropensis ATCC 25435, a Bottromycin-Producing Actinomycete.</title>
        <authorList>
            <person name="Zhang H."/>
            <person name="Zhou W."/>
            <person name="Zhuang Y."/>
            <person name="Liang X."/>
            <person name="Liu T."/>
        </authorList>
    </citation>
    <scope>NUCLEOTIDE SEQUENCE [LARGE SCALE GENOMIC DNA]</scope>
    <source>
        <strain evidence="2">ATCC 25435</strain>
    </source>
</reference>
<dbReference type="Proteomes" id="UP000030760">
    <property type="component" value="Unassembled WGS sequence"/>
</dbReference>
<gene>
    <name evidence="1" type="ORF">SBD_0750</name>
</gene>
<name>M3F8T4_9ACTN</name>
<accession>M3F8T4</accession>
<dbReference type="EMBL" id="KB405056">
    <property type="protein sequence ID" value="EMF58078.1"/>
    <property type="molecule type" value="Genomic_DNA"/>
</dbReference>
<sequence length="41" mass="4279">MTRRKSGDVQALMIAAEGASYTCGHRISSIRVIVTGARSGA</sequence>
<evidence type="ECO:0000313" key="2">
    <source>
        <dbReference type="Proteomes" id="UP000030760"/>
    </source>
</evidence>
<evidence type="ECO:0000313" key="1">
    <source>
        <dbReference type="EMBL" id="EMF58078.1"/>
    </source>
</evidence>
<proteinExistence type="predicted"/>
<dbReference type="AlphaFoldDB" id="M3F8T4"/>
<protein>
    <submittedName>
        <fullName evidence="1">Uncharacterized protein</fullName>
    </submittedName>
</protein>
<organism evidence="1 2">
    <name type="scientific">Streptomyces bottropensis ATCC 25435</name>
    <dbReference type="NCBI Taxonomy" id="1054862"/>
    <lineage>
        <taxon>Bacteria</taxon>
        <taxon>Bacillati</taxon>
        <taxon>Actinomycetota</taxon>
        <taxon>Actinomycetes</taxon>
        <taxon>Kitasatosporales</taxon>
        <taxon>Streptomycetaceae</taxon>
        <taxon>Streptomyces</taxon>
    </lineage>
</organism>